<dbReference type="AlphaFoldDB" id="A0A2P6MMK8"/>
<gene>
    <name evidence="1" type="ORF">PROFUN_17107</name>
</gene>
<name>A0A2P6MMK8_9EUKA</name>
<reference evidence="1 2" key="1">
    <citation type="journal article" date="2018" name="Genome Biol. Evol.">
        <title>Multiple Roots of Fruiting Body Formation in Amoebozoa.</title>
        <authorList>
            <person name="Hillmann F."/>
            <person name="Forbes G."/>
            <person name="Novohradska S."/>
            <person name="Ferling I."/>
            <person name="Riege K."/>
            <person name="Groth M."/>
            <person name="Westermann M."/>
            <person name="Marz M."/>
            <person name="Spaller T."/>
            <person name="Winckler T."/>
            <person name="Schaap P."/>
            <person name="Glockner G."/>
        </authorList>
    </citation>
    <scope>NUCLEOTIDE SEQUENCE [LARGE SCALE GENOMIC DNA]</scope>
    <source>
        <strain evidence="1 2">Jena</strain>
    </source>
</reference>
<dbReference type="Proteomes" id="UP000241769">
    <property type="component" value="Unassembled WGS sequence"/>
</dbReference>
<evidence type="ECO:0000313" key="2">
    <source>
        <dbReference type="Proteomes" id="UP000241769"/>
    </source>
</evidence>
<sequence length="66" mass="7404">ATAPRRNSRKLQHLRVAHATGRTAMSQQRTTLAGMVLRTACFTQRTTFTGGRRRGMLSLAVSIWFN</sequence>
<accession>A0A2P6MMK8</accession>
<dbReference type="EMBL" id="MDYQ01000742">
    <property type="protein sequence ID" value="PRP72935.1"/>
    <property type="molecule type" value="Genomic_DNA"/>
</dbReference>
<proteinExistence type="predicted"/>
<feature type="non-terminal residue" evidence="1">
    <location>
        <position position="1"/>
    </location>
</feature>
<comment type="caution">
    <text evidence="1">The sequence shown here is derived from an EMBL/GenBank/DDBJ whole genome shotgun (WGS) entry which is preliminary data.</text>
</comment>
<evidence type="ECO:0000313" key="1">
    <source>
        <dbReference type="EMBL" id="PRP72935.1"/>
    </source>
</evidence>
<dbReference type="InParanoid" id="A0A2P6MMK8"/>
<organism evidence="1 2">
    <name type="scientific">Planoprotostelium fungivorum</name>
    <dbReference type="NCBI Taxonomy" id="1890364"/>
    <lineage>
        <taxon>Eukaryota</taxon>
        <taxon>Amoebozoa</taxon>
        <taxon>Evosea</taxon>
        <taxon>Variosea</taxon>
        <taxon>Cavosteliida</taxon>
        <taxon>Cavosteliaceae</taxon>
        <taxon>Planoprotostelium</taxon>
    </lineage>
</organism>
<keyword evidence="2" id="KW-1185">Reference proteome</keyword>
<protein>
    <submittedName>
        <fullName evidence="1">Uncharacterized protein</fullName>
    </submittedName>
</protein>